<protein>
    <recommendedName>
        <fullName evidence="3">SHSP domain-containing protein</fullName>
    </recommendedName>
</protein>
<dbReference type="GO" id="GO:0005525">
    <property type="term" value="F:GTP binding"/>
    <property type="evidence" value="ECO:0007669"/>
    <property type="project" value="InterPro"/>
</dbReference>
<evidence type="ECO:0000313" key="4">
    <source>
        <dbReference type="EMBL" id="CAG9331347.1"/>
    </source>
</evidence>
<evidence type="ECO:0000313" key="5">
    <source>
        <dbReference type="Proteomes" id="UP001162131"/>
    </source>
</evidence>
<proteinExistence type="inferred from homology"/>
<keyword evidence="5" id="KW-1185">Reference proteome</keyword>
<name>A0AAU9K386_9CILI</name>
<dbReference type="Gene3D" id="3.40.50.300">
    <property type="entry name" value="P-loop containing nucleotide triphosphate hydrolases"/>
    <property type="match status" value="1"/>
</dbReference>
<dbReference type="Pfam" id="PF01926">
    <property type="entry name" value="MMR_HSR1"/>
    <property type="match status" value="1"/>
</dbReference>
<dbReference type="SUPFAM" id="SSF52540">
    <property type="entry name" value="P-loop containing nucleoside triphosphate hydrolases"/>
    <property type="match status" value="1"/>
</dbReference>
<dbReference type="PROSITE" id="PS01031">
    <property type="entry name" value="SHSP"/>
    <property type="match status" value="1"/>
</dbReference>
<evidence type="ECO:0000256" key="1">
    <source>
        <dbReference type="PROSITE-ProRule" id="PRU00285"/>
    </source>
</evidence>
<evidence type="ECO:0000259" key="3">
    <source>
        <dbReference type="PROSITE" id="PS01031"/>
    </source>
</evidence>
<dbReference type="AlphaFoldDB" id="A0AAU9K386"/>
<dbReference type="CDD" id="cd06464">
    <property type="entry name" value="ACD_sHsps-like"/>
    <property type="match status" value="1"/>
</dbReference>
<evidence type="ECO:0000256" key="2">
    <source>
        <dbReference type="RuleBase" id="RU003616"/>
    </source>
</evidence>
<dbReference type="Pfam" id="PF00011">
    <property type="entry name" value="HSP20"/>
    <property type="match status" value="1"/>
</dbReference>
<dbReference type="SUPFAM" id="SSF49764">
    <property type="entry name" value="HSP20-like chaperones"/>
    <property type="match status" value="1"/>
</dbReference>
<dbReference type="PANTHER" id="PTHR34726:SF3">
    <property type="entry name" value="GUANYLATE-BINDING PROTEIN N-TERMINAL DOMAIN-CONTAINING PROTEIN-RELATED"/>
    <property type="match status" value="1"/>
</dbReference>
<feature type="domain" description="SHSP" evidence="3">
    <location>
        <begin position="522"/>
        <end position="627"/>
    </location>
</feature>
<dbReference type="InterPro" id="IPR008978">
    <property type="entry name" value="HSP20-like_chaperone"/>
</dbReference>
<dbReference type="EMBL" id="CAJZBQ010000053">
    <property type="protein sequence ID" value="CAG9331347.1"/>
    <property type="molecule type" value="Genomic_DNA"/>
</dbReference>
<dbReference type="InterPro" id="IPR006073">
    <property type="entry name" value="GTP-bd"/>
</dbReference>
<accession>A0AAU9K386</accession>
<comment type="similarity">
    <text evidence="1 2">Belongs to the small heat shock protein (HSP20) family.</text>
</comment>
<sequence>MSKEDLLWKEEDEVSSFASLQIETSPSDPYLKNITELFHVLSEEEDQITKNLPNLISKQVQKQDQIDLLEAFSLELKIRNQEKQQLLESLIDRERSKSLEIHQLQMQIKTLKDDVARNAMISKKRKDRVAGYTSALDMYDWVVDIGLITDINKNGWEVEFSQNFWNTLKEDQKILIQPISQSIKIADAQDFSNSQPKNEEIKIEEDLLQISPEKAQSLHSSFALEKCETKAGPGAWDGAVVAVVGLYDKGKTFLLNNLTESFLPSGKKVNTKGLSFKHVHMDSGTKLILLDTAGSYSPVKVINEFSVAEKEATELFLLDMVFELSDYFICVVNDFTSLDQRFLDKITRSLQNSTTKTFREVIVVHNLKDVENKEVIDHIWETQVTQIYGSGSSLKTRVAAISSKTGDLVEKDVNWFKTEFSRHVCLANADSELGEENNPWVFSLLKYWLKAVFVPVNRPISVVETVLSISRVKLTSYYKTPVEVDLIEGEHYLKKIIKCRNMASGENMRLPQLSQDSSGFIMSRPDSFLPSIDIIEDGEYKIFMDVPGLSGDDILLTRQNVITVVQGSRKKPYIEDSDKSRIVKQERKYGDFAMSFKIPEQYERKWKNVEIKDGILAISYKKDEDDK</sequence>
<dbReference type="Gene3D" id="2.60.40.790">
    <property type="match status" value="1"/>
</dbReference>
<dbReference type="InterPro" id="IPR002068">
    <property type="entry name" value="A-crystallin/Hsp20_dom"/>
</dbReference>
<dbReference type="PANTHER" id="PTHR34726">
    <property type="entry name" value="GBP DOMAIN-CONTAINING PROTEIN"/>
    <property type="match status" value="1"/>
</dbReference>
<dbReference type="InterPro" id="IPR027417">
    <property type="entry name" value="P-loop_NTPase"/>
</dbReference>
<comment type="caution">
    <text evidence="4">The sequence shown here is derived from an EMBL/GenBank/DDBJ whole genome shotgun (WGS) entry which is preliminary data.</text>
</comment>
<reference evidence="4" key="1">
    <citation type="submission" date="2021-09" db="EMBL/GenBank/DDBJ databases">
        <authorList>
            <consortium name="AG Swart"/>
            <person name="Singh M."/>
            <person name="Singh A."/>
            <person name="Seah K."/>
            <person name="Emmerich C."/>
        </authorList>
    </citation>
    <scope>NUCLEOTIDE SEQUENCE</scope>
    <source>
        <strain evidence="4">ATCC30299</strain>
    </source>
</reference>
<organism evidence="4 5">
    <name type="scientific">Blepharisma stoltei</name>
    <dbReference type="NCBI Taxonomy" id="1481888"/>
    <lineage>
        <taxon>Eukaryota</taxon>
        <taxon>Sar</taxon>
        <taxon>Alveolata</taxon>
        <taxon>Ciliophora</taxon>
        <taxon>Postciliodesmatophora</taxon>
        <taxon>Heterotrichea</taxon>
        <taxon>Heterotrichida</taxon>
        <taxon>Blepharismidae</taxon>
        <taxon>Blepharisma</taxon>
    </lineage>
</organism>
<dbReference type="Proteomes" id="UP001162131">
    <property type="component" value="Unassembled WGS sequence"/>
</dbReference>
<gene>
    <name evidence="4" type="ORF">BSTOLATCC_MIC53419</name>
</gene>